<sequence>MDEASFGRVIEMEVAEADKSFVAPNIRSLAEAWLYRENGDVFPHAIYSSGKVIGFLLLETDLEEGHYLIWRMMIAPEFQGLGYGRRVVEEVISKARQVEDIHAVRVDYVKGNQKMAQLLESLGFQQIVQDDREIWMTYEWSSKNF</sequence>
<dbReference type="Gene3D" id="3.40.630.30">
    <property type="match status" value="1"/>
</dbReference>
<evidence type="ECO:0000313" key="2">
    <source>
        <dbReference type="EMBL" id="SUN51989.1"/>
    </source>
</evidence>
<dbReference type="PROSITE" id="PS51186">
    <property type="entry name" value="GNAT"/>
    <property type="match status" value="1"/>
</dbReference>
<dbReference type="InterPro" id="IPR000182">
    <property type="entry name" value="GNAT_dom"/>
</dbReference>
<feature type="domain" description="N-acetyltransferase" evidence="1">
    <location>
        <begin position="1"/>
        <end position="141"/>
    </location>
</feature>
<dbReference type="AlphaFoldDB" id="A0A380JZM9"/>
<dbReference type="CDD" id="cd04301">
    <property type="entry name" value="NAT_SF"/>
    <property type="match status" value="1"/>
</dbReference>
<accession>A0A380JZM9</accession>
<dbReference type="SUPFAM" id="SSF55729">
    <property type="entry name" value="Acyl-CoA N-acyltransferases (Nat)"/>
    <property type="match status" value="1"/>
</dbReference>
<protein>
    <submittedName>
        <fullName evidence="2">Acetyltransferase</fullName>
    </submittedName>
</protein>
<keyword evidence="2" id="KW-0808">Transferase</keyword>
<dbReference type="GO" id="GO:0016747">
    <property type="term" value="F:acyltransferase activity, transferring groups other than amino-acyl groups"/>
    <property type="evidence" value="ECO:0007669"/>
    <property type="project" value="InterPro"/>
</dbReference>
<dbReference type="InterPro" id="IPR016181">
    <property type="entry name" value="Acyl_CoA_acyltransferase"/>
</dbReference>
<reference evidence="2 3" key="1">
    <citation type="submission" date="2018-06" db="EMBL/GenBank/DDBJ databases">
        <authorList>
            <consortium name="Pathogen Informatics"/>
            <person name="Doyle S."/>
        </authorList>
    </citation>
    <scope>NUCLEOTIDE SEQUENCE [LARGE SCALE GENOMIC DNA]</scope>
    <source>
        <strain evidence="2 3">NCTC4670</strain>
    </source>
</reference>
<gene>
    <name evidence="2" type="ORF">NCTC4670_02314</name>
</gene>
<dbReference type="Pfam" id="PF00583">
    <property type="entry name" value="Acetyltransf_1"/>
    <property type="match status" value="1"/>
</dbReference>
<organism evidence="2 3">
    <name type="scientific">Streptococcus dysgalactiae subsp. dysgalactiae</name>
    <dbReference type="NCBI Taxonomy" id="99822"/>
    <lineage>
        <taxon>Bacteria</taxon>
        <taxon>Bacillati</taxon>
        <taxon>Bacillota</taxon>
        <taxon>Bacilli</taxon>
        <taxon>Lactobacillales</taxon>
        <taxon>Streptococcaceae</taxon>
        <taxon>Streptococcus</taxon>
    </lineage>
</organism>
<evidence type="ECO:0000259" key="1">
    <source>
        <dbReference type="PROSITE" id="PS51186"/>
    </source>
</evidence>
<dbReference type="EMBL" id="UHFG01000004">
    <property type="protein sequence ID" value="SUN51989.1"/>
    <property type="molecule type" value="Genomic_DNA"/>
</dbReference>
<proteinExistence type="predicted"/>
<name>A0A380JZM9_STRDY</name>
<evidence type="ECO:0000313" key="3">
    <source>
        <dbReference type="Proteomes" id="UP000254797"/>
    </source>
</evidence>
<dbReference type="Proteomes" id="UP000254797">
    <property type="component" value="Unassembled WGS sequence"/>
</dbReference>